<dbReference type="SUPFAM" id="SSF50729">
    <property type="entry name" value="PH domain-like"/>
    <property type="match status" value="1"/>
</dbReference>
<dbReference type="GO" id="GO:0008047">
    <property type="term" value="F:enzyme activator activity"/>
    <property type="evidence" value="ECO:0007669"/>
    <property type="project" value="InterPro"/>
</dbReference>
<dbReference type="STRING" id="1036808.A0A0C3AWJ5"/>
<evidence type="ECO:0000313" key="7">
    <source>
        <dbReference type="Proteomes" id="UP000053989"/>
    </source>
</evidence>
<evidence type="ECO:0000313" key="6">
    <source>
        <dbReference type="EMBL" id="KIM69352.1"/>
    </source>
</evidence>
<comment type="similarity">
    <text evidence="2">Belongs to the DCP1 family.</text>
</comment>
<keyword evidence="3" id="KW-0963">Cytoplasm</keyword>
<feature type="compositionally biased region" description="Low complexity" evidence="5">
    <location>
        <begin position="537"/>
        <end position="552"/>
    </location>
</feature>
<evidence type="ECO:0000256" key="2">
    <source>
        <dbReference type="ARBA" id="ARBA00008778"/>
    </source>
</evidence>
<dbReference type="GO" id="GO:0006397">
    <property type="term" value="P:mRNA processing"/>
    <property type="evidence" value="ECO:0007669"/>
    <property type="project" value="UniProtKB-KW"/>
</dbReference>
<dbReference type="InParanoid" id="A0A0C3AWJ5"/>
<evidence type="ECO:0008006" key="8">
    <source>
        <dbReference type="Google" id="ProtNLM"/>
    </source>
</evidence>
<feature type="region of interest" description="Disordered" evidence="5">
    <location>
        <begin position="1"/>
        <end position="44"/>
    </location>
</feature>
<feature type="compositionally biased region" description="Polar residues" evidence="5">
    <location>
        <begin position="526"/>
        <end position="536"/>
    </location>
</feature>
<feature type="compositionally biased region" description="Polar residues" evidence="5">
    <location>
        <begin position="266"/>
        <end position="275"/>
    </location>
</feature>
<keyword evidence="7" id="KW-1185">Reference proteome</keyword>
<feature type="region of interest" description="Disordered" evidence="5">
    <location>
        <begin position="428"/>
        <end position="457"/>
    </location>
</feature>
<name>A0A0C3AWJ5_9AGAM</name>
<feature type="compositionally biased region" description="Basic and acidic residues" evidence="5">
    <location>
        <begin position="630"/>
        <end position="639"/>
    </location>
</feature>
<evidence type="ECO:0000256" key="5">
    <source>
        <dbReference type="SAM" id="MobiDB-lite"/>
    </source>
</evidence>
<protein>
    <recommendedName>
        <fullName evidence="8">mRNA-decapping enzyme 1B</fullName>
    </recommendedName>
</protein>
<dbReference type="HOGENOM" id="CLU_013362_0_0_1"/>
<comment type="subcellular location">
    <subcellularLocation>
        <location evidence="1">Cytoplasm</location>
    </subcellularLocation>
</comment>
<dbReference type="InterPro" id="IPR010334">
    <property type="entry name" value="Dcp1"/>
</dbReference>
<dbReference type="OrthoDB" id="440673at2759"/>
<feature type="region of interest" description="Disordered" evidence="5">
    <location>
        <begin position="612"/>
        <end position="639"/>
    </location>
</feature>
<feature type="compositionally biased region" description="Polar residues" evidence="5">
    <location>
        <begin position="556"/>
        <end position="567"/>
    </location>
</feature>
<dbReference type="GO" id="GO:0000932">
    <property type="term" value="C:P-body"/>
    <property type="evidence" value="ECO:0007669"/>
    <property type="project" value="TreeGrafter"/>
</dbReference>
<dbReference type="PANTHER" id="PTHR16290">
    <property type="entry name" value="TRANSCRIPTION FACTOR SMIF DECAPPING ENZYME DCP1"/>
    <property type="match status" value="1"/>
</dbReference>
<dbReference type="EMBL" id="KN822006">
    <property type="protein sequence ID" value="KIM69352.1"/>
    <property type="molecule type" value="Genomic_DNA"/>
</dbReference>
<dbReference type="Proteomes" id="UP000053989">
    <property type="component" value="Unassembled WGS sequence"/>
</dbReference>
<reference evidence="6 7" key="1">
    <citation type="submission" date="2014-04" db="EMBL/GenBank/DDBJ databases">
        <authorList>
            <consortium name="DOE Joint Genome Institute"/>
            <person name="Kuo A."/>
            <person name="Kohler A."/>
            <person name="Nagy L.G."/>
            <person name="Floudas D."/>
            <person name="Copeland A."/>
            <person name="Barry K.W."/>
            <person name="Cichocki N."/>
            <person name="Veneault-Fourrey C."/>
            <person name="LaButti K."/>
            <person name="Lindquist E.A."/>
            <person name="Lipzen A."/>
            <person name="Lundell T."/>
            <person name="Morin E."/>
            <person name="Murat C."/>
            <person name="Sun H."/>
            <person name="Tunlid A."/>
            <person name="Henrissat B."/>
            <person name="Grigoriev I.V."/>
            <person name="Hibbett D.S."/>
            <person name="Martin F."/>
            <person name="Nordberg H.P."/>
            <person name="Cantor M.N."/>
            <person name="Hua S.X."/>
        </authorList>
    </citation>
    <scope>NUCLEOTIDE SEQUENCE [LARGE SCALE GENOMIC DNA]</scope>
    <source>
        <strain evidence="6 7">Foug A</strain>
    </source>
</reference>
<dbReference type="AlphaFoldDB" id="A0A0C3AWJ5"/>
<dbReference type="CDD" id="cd09804">
    <property type="entry name" value="Dcp1"/>
    <property type="match status" value="1"/>
</dbReference>
<dbReference type="GO" id="GO:0000290">
    <property type="term" value="P:deadenylation-dependent decapping of nuclear-transcribed mRNA"/>
    <property type="evidence" value="ECO:0007669"/>
    <property type="project" value="InterPro"/>
</dbReference>
<evidence type="ECO:0000256" key="4">
    <source>
        <dbReference type="ARBA" id="ARBA00022664"/>
    </source>
</evidence>
<feature type="compositionally biased region" description="Low complexity" evidence="5">
    <location>
        <begin position="244"/>
        <end position="258"/>
    </location>
</feature>
<dbReference type="InterPro" id="IPR011993">
    <property type="entry name" value="PH-like_dom_sf"/>
</dbReference>
<feature type="region of interest" description="Disordered" evidence="5">
    <location>
        <begin position="526"/>
        <end position="573"/>
    </location>
</feature>
<feature type="compositionally biased region" description="Low complexity" evidence="5">
    <location>
        <begin position="9"/>
        <end position="23"/>
    </location>
</feature>
<feature type="compositionally biased region" description="Basic residues" evidence="5">
    <location>
        <begin position="619"/>
        <end position="629"/>
    </location>
</feature>
<organism evidence="6 7">
    <name type="scientific">Scleroderma citrinum Foug A</name>
    <dbReference type="NCBI Taxonomy" id="1036808"/>
    <lineage>
        <taxon>Eukaryota</taxon>
        <taxon>Fungi</taxon>
        <taxon>Dikarya</taxon>
        <taxon>Basidiomycota</taxon>
        <taxon>Agaricomycotina</taxon>
        <taxon>Agaricomycetes</taxon>
        <taxon>Agaricomycetidae</taxon>
        <taxon>Boletales</taxon>
        <taxon>Sclerodermatineae</taxon>
        <taxon>Sclerodermataceae</taxon>
        <taxon>Scleroderma</taxon>
    </lineage>
</organism>
<dbReference type="GO" id="GO:0003729">
    <property type="term" value="F:mRNA binding"/>
    <property type="evidence" value="ECO:0007669"/>
    <property type="project" value="TreeGrafter"/>
</dbReference>
<feature type="region of interest" description="Disordered" evidence="5">
    <location>
        <begin position="213"/>
        <end position="275"/>
    </location>
</feature>
<evidence type="ECO:0000256" key="1">
    <source>
        <dbReference type="ARBA" id="ARBA00004496"/>
    </source>
</evidence>
<keyword evidence="4" id="KW-0507">mRNA processing</keyword>
<evidence type="ECO:0000256" key="3">
    <source>
        <dbReference type="ARBA" id="ARBA00022490"/>
    </source>
</evidence>
<dbReference type="GO" id="GO:0031087">
    <property type="term" value="P:deadenylation-independent decapping of nuclear-transcribed mRNA"/>
    <property type="evidence" value="ECO:0007669"/>
    <property type="project" value="TreeGrafter"/>
</dbReference>
<feature type="region of interest" description="Disordered" evidence="5">
    <location>
        <begin position="356"/>
        <end position="407"/>
    </location>
</feature>
<feature type="region of interest" description="Disordered" evidence="5">
    <location>
        <begin position="676"/>
        <end position="699"/>
    </location>
</feature>
<dbReference type="Pfam" id="PF06058">
    <property type="entry name" value="DCP1"/>
    <property type="match status" value="1"/>
</dbReference>
<dbReference type="PANTHER" id="PTHR16290:SF0">
    <property type="entry name" value="DECAPPING PROTEIN 1, ISOFORM A"/>
    <property type="match status" value="1"/>
</dbReference>
<sequence>MGPPRRARSNSSVSASTRSRQPSVNSHPDPTQQTHPNIGMSPASRYNANMKVVRRRDPSIVSIFDQFSHVCVYHHNGDKWEKHGFEGSMFLYERDSYPPYGFYIMNRVGMEDYNQRLYPEDGVGAHGNYLMLRHYPDFTARRIADARPMLHPSIQEGPSSKFAPEFAIADLEKLHDVDKGQSQTVGLWCLATDARESMTDVMLRLHSYIKQNLPYPDEHRYGPDRPPPNFRSLSRTSERGHTRSTSSASTSSIHSIPESGEEDTRNTQSTITTASARSVSELDKLFAKLGGVPTNGLSQSQSQRPILAQAFTTPDATATHLTSNMRGPPDTSVSPSPSMAAVPTRGLSLLDTIFASATPPPRRAPSQPYHSEFVQSTPSATHASTPSTNTPTAYSQDHHILSPKPTSSALPQVLNQEVISTLLGLPPSRASSVRYEGDNESSDDGASEPGSLTASIPRLAVPYDQAEGSTARNTGRIHGDVTPRASLRGFGSDIHQVSDLLTAAAHSGQHQQQRTQQLLAPSGTHQQIPTVNQVPPSTSANDASSTTNSVNAPAVNCNNTAKSTNNPPRIRPLVPFETDSDLWPYPRAPLVETDSDIVELDFADTSALSDPDAFEKYSKGKKQKKTKKDKQKERDEIEKSWDVPAPACVATPPNAPPVIVNGNAKCHSPRREGQAKVGVSQRAVSPPPATTTVTPGGSNSVDRVVDAGSVRTSLLSTVAASQQADRLKNLSKKDFVREVLTLIYTDKQFVDDLWQHYSCHV</sequence>
<dbReference type="Gene3D" id="2.30.29.30">
    <property type="entry name" value="Pleckstrin-homology domain (PH domain)/Phosphotyrosine-binding domain (PTB)"/>
    <property type="match status" value="1"/>
</dbReference>
<feature type="compositionally biased region" description="Polar residues" evidence="5">
    <location>
        <begin position="24"/>
        <end position="36"/>
    </location>
</feature>
<accession>A0A0C3AWJ5</accession>
<proteinExistence type="inferred from homology"/>
<feature type="compositionally biased region" description="Low complexity" evidence="5">
    <location>
        <begin position="332"/>
        <end position="341"/>
    </location>
</feature>
<feature type="compositionally biased region" description="Low complexity" evidence="5">
    <location>
        <begin position="376"/>
        <end position="395"/>
    </location>
</feature>
<gene>
    <name evidence="6" type="ORF">SCLCIDRAFT_696503</name>
</gene>
<feature type="region of interest" description="Disordered" evidence="5">
    <location>
        <begin position="319"/>
        <end position="341"/>
    </location>
</feature>
<reference evidence="7" key="2">
    <citation type="submission" date="2015-01" db="EMBL/GenBank/DDBJ databases">
        <title>Evolutionary Origins and Diversification of the Mycorrhizal Mutualists.</title>
        <authorList>
            <consortium name="DOE Joint Genome Institute"/>
            <consortium name="Mycorrhizal Genomics Consortium"/>
            <person name="Kohler A."/>
            <person name="Kuo A."/>
            <person name="Nagy L.G."/>
            <person name="Floudas D."/>
            <person name="Copeland A."/>
            <person name="Barry K.W."/>
            <person name="Cichocki N."/>
            <person name="Veneault-Fourrey C."/>
            <person name="LaButti K."/>
            <person name="Lindquist E.A."/>
            <person name="Lipzen A."/>
            <person name="Lundell T."/>
            <person name="Morin E."/>
            <person name="Murat C."/>
            <person name="Riley R."/>
            <person name="Ohm R."/>
            <person name="Sun H."/>
            <person name="Tunlid A."/>
            <person name="Henrissat B."/>
            <person name="Grigoriev I.V."/>
            <person name="Hibbett D.S."/>
            <person name="Martin F."/>
        </authorList>
    </citation>
    <scope>NUCLEOTIDE SEQUENCE [LARGE SCALE GENOMIC DNA]</scope>
    <source>
        <strain evidence="7">Foug A</strain>
    </source>
</reference>